<comment type="subcellular location">
    <subcellularLocation>
        <location evidence="1">Cytoplasm</location>
    </subcellularLocation>
</comment>
<feature type="domain" description="PTS EIIA type-1" evidence="7">
    <location>
        <begin position="21"/>
        <end position="127"/>
    </location>
</feature>
<dbReference type="GO" id="GO:0009401">
    <property type="term" value="P:phosphoenolpyruvate-dependent sugar phosphotransferase system"/>
    <property type="evidence" value="ECO:0007669"/>
    <property type="project" value="UniProtKB-KW"/>
</dbReference>
<gene>
    <name evidence="8" type="ORF">M3I41_03360</name>
</gene>
<evidence type="ECO:0000256" key="3">
    <source>
        <dbReference type="ARBA" id="ARBA00022597"/>
    </source>
</evidence>
<sequence>MSLSVLTPLPGTVVAIEDVPDAVFAQKFVGPGVAVDPIRNGQDVTVLAPVNGKLAKIHPHAFVILTEAGVGVLVHLGLDTVTLQGKGFELHAKEGSQVNLGDPIITWNPTNMETLGFNPICPVITMEVAEERLDLPKPGAAVNTGDKLLSIN</sequence>
<dbReference type="AlphaFoldDB" id="A0A9E7ARG4"/>
<evidence type="ECO:0000313" key="8">
    <source>
        <dbReference type="EMBL" id="UQF80322.1"/>
    </source>
</evidence>
<dbReference type="NCBIfam" id="TIGR00830">
    <property type="entry name" value="PTBA"/>
    <property type="match status" value="1"/>
</dbReference>
<dbReference type="InterPro" id="IPR001127">
    <property type="entry name" value="PTS_EIIA_1_perm"/>
</dbReference>
<dbReference type="PROSITE" id="PS00371">
    <property type="entry name" value="PTS_EIIA_TYPE_1_HIS"/>
    <property type="match status" value="1"/>
</dbReference>
<evidence type="ECO:0000256" key="5">
    <source>
        <dbReference type="ARBA" id="ARBA00022683"/>
    </source>
</evidence>
<keyword evidence="2" id="KW-0813">Transport</keyword>
<dbReference type="InterPro" id="IPR050890">
    <property type="entry name" value="PTS_EIIA_component"/>
</dbReference>
<name>A0A9E7ARG4_9ACTO</name>
<reference evidence="8" key="1">
    <citation type="submission" date="2022-05" db="EMBL/GenBank/DDBJ databases">
        <title>Using nanopore sequencing to obtain complete genomes from saliva samples.</title>
        <authorList>
            <person name="Baker J.L."/>
        </authorList>
    </citation>
    <scope>NUCLEOTIDE SEQUENCE</scope>
    <source>
        <strain evidence="8">JCVI-JB-Ag32</strain>
    </source>
</reference>
<evidence type="ECO:0000259" key="7">
    <source>
        <dbReference type="PROSITE" id="PS51093"/>
    </source>
</evidence>
<dbReference type="PROSITE" id="PS51093">
    <property type="entry name" value="PTS_EIIA_TYPE_1"/>
    <property type="match status" value="1"/>
</dbReference>
<dbReference type="Pfam" id="PF00358">
    <property type="entry name" value="PTS_EIIA_1"/>
    <property type="match status" value="1"/>
</dbReference>
<dbReference type="GO" id="GO:0005737">
    <property type="term" value="C:cytoplasm"/>
    <property type="evidence" value="ECO:0007669"/>
    <property type="project" value="UniProtKB-SubCell"/>
</dbReference>
<evidence type="ECO:0000313" key="9">
    <source>
        <dbReference type="Proteomes" id="UP000830236"/>
    </source>
</evidence>
<protein>
    <submittedName>
        <fullName evidence="8">PTS glucose transporter subunit IIA</fullName>
    </submittedName>
</protein>
<dbReference type="GO" id="GO:0016301">
    <property type="term" value="F:kinase activity"/>
    <property type="evidence" value="ECO:0007669"/>
    <property type="project" value="UniProtKB-KW"/>
</dbReference>
<dbReference type="Gene3D" id="2.70.70.10">
    <property type="entry name" value="Glucose Permease (Domain IIA)"/>
    <property type="match status" value="1"/>
</dbReference>
<evidence type="ECO:0000256" key="1">
    <source>
        <dbReference type="ARBA" id="ARBA00004496"/>
    </source>
</evidence>
<accession>A0A9E7ARG4</accession>
<organism evidence="8 9">
    <name type="scientific">Actinomyces graevenitzii</name>
    <dbReference type="NCBI Taxonomy" id="55565"/>
    <lineage>
        <taxon>Bacteria</taxon>
        <taxon>Bacillati</taxon>
        <taxon>Actinomycetota</taxon>
        <taxon>Actinomycetes</taxon>
        <taxon>Actinomycetales</taxon>
        <taxon>Actinomycetaceae</taxon>
        <taxon>Actinomyces</taxon>
    </lineage>
</organism>
<dbReference type="EMBL" id="CP097095">
    <property type="protein sequence ID" value="UQF80322.1"/>
    <property type="molecule type" value="Genomic_DNA"/>
</dbReference>
<dbReference type="PANTHER" id="PTHR45008:SF1">
    <property type="entry name" value="PTS SYSTEM GLUCOSE-SPECIFIC EIIA COMPONENT"/>
    <property type="match status" value="1"/>
</dbReference>
<dbReference type="KEGG" id="agh:M3I41_03360"/>
<evidence type="ECO:0000256" key="4">
    <source>
        <dbReference type="ARBA" id="ARBA00022679"/>
    </source>
</evidence>
<evidence type="ECO:0000256" key="6">
    <source>
        <dbReference type="ARBA" id="ARBA00022777"/>
    </source>
</evidence>
<keyword evidence="5" id="KW-0598">Phosphotransferase system</keyword>
<dbReference type="InterPro" id="IPR011055">
    <property type="entry name" value="Dup_hybrid_motif"/>
</dbReference>
<dbReference type="Proteomes" id="UP000830236">
    <property type="component" value="Chromosome"/>
</dbReference>
<dbReference type="SUPFAM" id="SSF51261">
    <property type="entry name" value="Duplicated hybrid motif"/>
    <property type="match status" value="1"/>
</dbReference>
<keyword evidence="4" id="KW-0808">Transferase</keyword>
<keyword evidence="6" id="KW-0418">Kinase</keyword>
<keyword evidence="3 8" id="KW-0762">Sugar transport</keyword>
<evidence type="ECO:0000256" key="2">
    <source>
        <dbReference type="ARBA" id="ARBA00022448"/>
    </source>
</evidence>
<proteinExistence type="predicted"/>
<dbReference type="PANTHER" id="PTHR45008">
    <property type="entry name" value="PTS SYSTEM GLUCOSE-SPECIFIC EIIA COMPONENT"/>
    <property type="match status" value="1"/>
</dbReference>